<dbReference type="AlphaFoldDB" id="A0A401RES2"/>
<sequence>MSIKAGQRVRAQPPLVAQKKTRPPTIEEPTAWIFRCTVSLRTFFGILARRKQKEKRFTPSPRLKSVAGAARANASNGLETARGGMPMLRRCHGGRAQADATERK</sequence>
<dbReference type="EMBL" id="BEZZ01001256">
    <property type="protein sequence ID" value="GCC16633.1"/>
    <property type="molecule type" value="Genomic_DNA"/>
</dbReference>
<proteinExistence type="predicted"/>
<gene>
    <name evidence="2" type="ORF">chiPu_0017297</name>
</gene>
<evidence type="ECO:0000313" key="3">
    <source>
        <dbReference type="Proteomes" id="UP000287033"/>
    </source>
</evidence>
<feature type="region of interest" description="Disordered" evidence="1">
    <location>
        <begin position="1"/>
        <end position="24"/>
    </location>
</feature>
<comment type="caution">
    <text evidence="2">The sequence shown here is derived from an EMBL/GenBank/DDBJ whole genome shotgun (WGS) entry which is preliminary data.</text>
</comment>
<protein>
    <submittedName>
        <fullName evidence="2">Uncharacterized protein</fullName>
    </submittedName>
</protein>
<dbReference type="Proteomes" id="UP000287033">
    <property type="component" value="Unassembled WGS sequence"/>
</dbReference>
<feature type="region of interest" description="Disordered" evidence="1">
    <location>
        <begin position="53"/>
        <end position="104"/>
    </location>
</feature>
<accession>A0A401RES2</accession>
<evidence type="ECO:0000313" key="2">
    <source>
        <dbReference type="EMBL" id="GCC16633.1"/>
    </source>
</evidence>
<keyword evidence="3" id="KW-1185">Reference proteome</keyword>
<reference evidence="2 3" key="1">
    <citation type="journal article" date="2018" name="Nat. Ecol. Evol.">
        <title>Shark genomes provide insights into elasmobranch evolution and the origin of vertebrates.</title>
        <authorList>
            <person name="Hara Y"/>
            <person name="Yamaguchi K"/>
            <person name="Onimaru K"/>
            <person name="Kadota M"/>
            <person name="Koyanagi M"/>
            <person name="Keeley SD"/>
            <person name="Tatsumi K"/>
            <person name="Tanaka K"/>
            <person name="Motone F"/>
            <person name="Kageyama Y"/>
            <person name="Nozu R"/>
            <person name="Adachi N"/>
            <person name="Nishimura O"/>
            <person name="Nakagawa R"/>
            <person name="Tanegashima C"/>
            <person name="Kiyatake I"/>
            <person name="Matsumoto R"/>
            <person name="Murakumo K"/>
            <person name="Nishida K"/>
            <person name="Terakita A"/>
            <person name="Kuratani S"/>
            <person name="Sato K"/>
            <person name="Hyodo S Kuraku.S."/>
        </authorList>
    </citation>
    <scope>NUCLEOTIDE SEQUENCE [LARGE SCALE GENOMIC DNA]</scope>
</reference>
<name>A0A401RES2_CHIPU</name>
<organism evidence="2 3">
    <name type="scientific">Chiloscyllium punctatum</name>
    <name type="common">Brownbanded bambooshark</name>
    <name type="synonym">Hemiscyllium punctatum</name>
    <dbReference type="NCBI Taxonomy" id="137246"/>
    <lineage>
        <taxon>Eukaryota</taxon>
        <taxon>Metazoa</taxon>
        <taxon>Chordata</taxon>
        <taxon>Craniata</taxon>
        <taxon>Vertebrata</taxon>
        <taxon>Chondrichthyes</taxon>
        <taxon>Elasmobranchii</taxon>
        <taxon>Galeomorphii</taxon>
        <taxon>Galeoidea</taxon>
        <taxon>Orectolobiformes</taxon>
        <taxon>Hemiscylliidae</taxon>
        <taxon>Chiloscyllium</taxon>
    </lineage>
</organism>
<evidence type="ECO:0000256" key="1">
    <source>
        <dbReference type="SAM" id="MobiDB-lite"/>
    </source>
</evidence>